<gene>
    <name evidence="6" type="ORF">SAMN06265182_1587</name>
</gene>
<keyword evidence="4" id="KW-0411">Iron-sulfur</keyword>
<dbReference type="PIRSF" id="PIRSF001435">
    <property type="entry name" value="Nth"/>
    <property type="match status" value="1"/>
</dbReference>
<evidence type="ECO:0000256" key="2">
    <source>
        <dbReference type="ARBA" id="ARBA00022723"/>
    </source>
</evidence>
<dbReference type="AlphaFoldDB" id="A0A285NPR6"/>
<organism evidence="6 7">
    <name type="scientific">Persephonella hydrogeniphila</name>
    <dbReference type="NCBI Taxonomy" id="198703"/>
    <lineage>
        <taxon>Bacteria</taxon>
        <taxon>Pseudomonadati</taxon>
        <taxon>Aquificota</taxon>
        <taxon>Aquificia</taxon>
        <taxon>Aquificales</taxon>
        <taxon>Hydrogenothermaceae</taxon>
        <taxon>Persephonella</taxon>
    </lineage>
</organism>
<keyword evidence="3" id="KW-0408">Iron</keyword>
<dbReference type="OrthoDB" id="9802365at2"/>
<evidence type="ECO:0000256" key="3">
    <source>
        <dbReference type="ARBA" id="ARBA00023004"/>
    </source>
</evidence>
<dbReference type="InterPro" id="IPR011257">
    <property type="entry name" value="DNA_glycosylase"/>
</dbReference>
<sequence>MEIKDIYFKLLEYFGYQNWWPVHKGIDPFLEVSVGAILTQNTNWRNVEKAINNLLCNNLLCWDELERVDLELLKECIKPAGFYNQKALYIKNFVKRFKDFPKDKIDRDTLLSVKGIGEETADSILLYGLDRPYFVIDAYTKRLFYRTGLINKKEISYRELQSIIEANIPVDVNLYKEFHALIVEHGKVFCRKKPVCDKCPFYSMCEKNLK</sequence>
<dbReference type="SUPFAM" id="SSF48150">
    <property type="entry name" value="DNA-glycosylase"/>
    <property type="match status" value="1"/>
</dbReference>
<dbReference type="Pfam" id="PF00730">
    <property type="entry name" value="HhH-GPD"/>
    <property type="match status" value="1"/>
</dbReference>
<evidence type="ECO:0000256" key="4">
    <source>
        <dbReference type="ARBA" id="ARBA00023014"/>
    </source>
</evidence>
<dbReference type="InterPro" id="IPR003265">
    <property type="entry name" value="HhH-GPD_domain"/>
</dbReference>
<dbReference type="CDD" id="cd00056">
    <property type="entry name" value="ENDO3c"/>
    <property type="match status" value="1"/>
</dbReference>
<dbReference type="Gene3D" id="1.10.1670.10">
    <property type="entry name" value="Helix-hairpin-Helix base-excision DNA repair enzymes (C-terminal)"/>
    <property type="match status" value="1"/>
</dbReference>
<evidence type="ECO:0000256" key="1">
    <source>
        <dbReference type="ARBA" id="ARBA00022485"/>
    </source>
</evidence>
<dbReference type="GO" id="GO:0003824">
    <property type="term" value="F:catalytic activity"/>
    <property type="evidence" value="ECO:0007669"/>
    <property type="project" value="InterPro"/>
</dbReference>
<proteinExistence type="predicted"/>
<evidence type="ECO:0000313" key="7">
    <source>
        <dbReference type="Proteomes" id="UP000219036"/>
    </source>
</evidence>
<dbReference type="Proteomes" id="UP000219036">
    <property type="component" value="Unassembled WGS sequence"/>
</dbReference>
<dbReference type="EMBL" id="OBEI01000007">
    <property type="protein sequence ID" value="SNZ09621.1"/>
    <property type="molecule type" value="Genomic_DNA"/>
</dbReference>
<dbReference type="GO" id="GO:0046872">
    <property type="term" value="F:metal ion binding"/>
    <property type="evidence" value="ECO:0007669"/>
    <property type="project" value="UniProtKB-KW"/>
</dbReference>
<keyword evidence="2" id="KW-0479">Metal-binding</keyword>
<dbReference type="PANTHER" id="PTHR10359">
    <property type="entry name" value="A/G-SPECIFIC ADENINE GLYCOSYLASE/ENDONUCLEASE III"/>
    <property type="match status" value="1"/>
</dbReference>
<dbReference type="InterPro" id="IPR023170">
    <property type="entry name" value="HhH_base_excis_C"/>
</dbReference>
<dbReference type="GO" id="GO:0051539">
    <property type="term" value="F:4 iron, 4 sulfur cluster binding"/>
    <property type="evidence" value="ECO:0007669"/>
    <property type="project" value="UniProtKB-KW"/>
</dbReference>
<evidence type="ECO:0000313" key="6">
    <source>
        <dbReference type="EMBL" id="SNZ09621.1"/>
    </source>
</evidence>
<dbReference type="GO" id="GO:0006284">
    <property type="term" value="P:base-excision repair"/>
    <property type="evidence" value="ECO:0007669"/>
    <property type="project" value="InterPro"/>
</dbReference>
<dbReference type="Gene3D" id="1.10.340.30">
    <property type="entry name" value="Hypothetical protein, domain 2"/>
    <property type="match status" value="1"/>
</dbReference>
<accession>A0A285NPR6</accession>
<dbReference type="RefSeq" id="WP_097000748.1">
    <property type="nucleotide sequence ID" value="NZ_OBEI01000007.1"/>
</dbReference>
<evidence type="ECO:0000259" key="5">
    <source>
        <dbReference type="SMART" id="SM00478"/>
    </source>
</evidence>
<keyword evidence="7" id="KW-1185">Reference proteome</keyword>
<protein>
    <submittedName>
        <fullName evidence="6">DNA-3-methyladenine glycosylase III</fullName>
    </submittedName>
</protein>
<dbReference type="PANTHER" id="PTHR10359:SF19">
    <property type="entry name" value="DNA REPAIR GLYCOSYLASE MJ1434-RELATED"/>
    <property type="match status" value="1"/>
</dbReference>
<dbReference type="SMART" id="SM00478">
    <property type="entry name" value="ENDO3c"/>
    <property type="match status" value="1"/>
</dbReference>
<feature type="domain" description="HhH-GPD" evidence="5">
    <location>
        <begin position="38"/>
        <end position="188"/>
    </location>
</feature>
<name>A0A285NPR6_9AQUI</name>
<reference evidence="7" key="1">
    <citation type="submission" date="2017-09" db="EMBL/GenBank/DDBJ databases">
        <authorList>
            <person name="Varghese N."/>
            <person name="Submissions S."/>
        </authorList>
    </citation>
    <scope>NUCLEOTIDE SEQUENCE [LARGE SCALE GENOMIC DNA]</scope>
    <source>
        <strain evidence="7">DSM 15103</strain>
    </source>
</reference>
<keyword evidence="1" id="KW-0004">4Fe-4S</keyword>